<organism evidence="2 3">
    <name type="scientific">Chlorobium limicola</name>
    <dbReference type="NCBI Taxonomy" id="1092"/>
    <lineage>
        <taxon>Bacteria</taxon>
        <taxon>Pseudomonadati</taxon>
        <taxon>Chlorobiota</taxon>
        <taxon>Chlorobiia</taxon>
        <taxon>Chlorobiales</taxon>
        <taxon>Chlorobiaceae</taxon>
        <taxon>Chlorobium/Pelodictyon group</taxon>
        <taxon>Chlorobium</taxon>
    </lineage>
</organism>
<gene>
    <name evidence="2" type="ORF">ASB62_05680</name>
</gene>
<comment type="caution">
    <text evidence="2">The sequence shown here is derived from an EMBL/GenBank/DDBJ whole genome shotgun (WGS) entry which is preliminary data.</text>
</comment>
<accession>A0A117MPI3</accession>
<dbReference type="PANTHER" id="PTHR22572">
    <property type="entry name" value="SUGAR-1-PHOSPHATE GUANYL TRANSFERASE"/>
    <property type="match status" value="1"/>
</dbReference>
<sequence length="440" mass="47550">MKTLIAIKEQHQSWVRDAFPNMHPLLLPLCNKPFIEYLIDFAILAGSREIRLLSDGSLMEIEEICQTGSRWGVELTYANIRPEDGERELLHKNRKFCNGSRTMILNGYTFIDYDKRLDYRVLANHSATGPIASCSTGSIAFAGSPEPAADDNPLPALRITPLDSLRSCYHIAMQILETGAERYVLPGYGSEPGCAIGRNVAIAKTAEIRKPVSIGNNVQLLPGTIIGPMAVIGSNVIIDKGSSISGSIIFDNTYIGEQLEIEGRIASGNTLIDPESGASVAMEDPHLLTGIHSATNSATLLRKTIHALAAAILILLQAIPVIILYPLLRLQGKWKNGPITQQAGLAETLAARLSLDRFPLLPKVLLGQLAIIGSAPRSNSPGCRPAVFSYAEAEDWPVTGSDAAIVERYHAVHSTPFNDIGMTIKALINRPHKRNAGAAA</sequence>
<keyword evidence="1" id="KW-0812">Transmembrane</keyword>
<feature type="transmembrane region" description="Helical" evidence="1">
    <location>
        <begin position="305"/>
        <end position="328"/>
    </location>
</feature>
<protein>
    <submittedName>
        <fullName evidence="2">Nucleoside-diphosphate-sugar pyrophosphorylase</fullName>
    </submittedName>
</protein>
<evidence type="ECO:0000313" key="3">
    <source>
        <dbReference type="Proteomes" id="UP000053937"/>
    </source>
</evidence>
<name>A0A117MPI3_CHLLI</name>
<dbReference type="AlphaFoldDB" id="A0A117MPI3"/>
<dbReference type="Gene3D" id="2.160.10.10">
    <property type="entry name" value="Hexapeptide repeat proteins"/>
    <property type="match status" value="1"/>
</dbReference>
<dbReference type="OrthoDB" id="593742at2"/>
<proteinExistence type="predicted"/>
<dbReference type="EMBL" id="LMBR01000133">
    <property type="protein sequence ID" value="KUL28616.1"/>
    <property type="molecule type" value="Genomic_DNA"/>
</dbReference>
<evidence type="ECO:0000256" key="1">
    <source>
        <dbReference type="SAM" id="Phobius"/>
    </source>
</evidence>
<keyword evidence="1" id="KW-1133">Transmembrane helix</keyword>
<dbReference type="Proteomes" id="UP000053937">
    <property type="component" value="Unassembled WGS sequence"/>
</dbReference>
<dbReference type="InterPro" id="IPR050486">
    <property type="entry name" value="Mannose-1P_guanyltransferase"/>
</dbReference>
<dbReference type="Gene3D" id="3.90.550.10">
    <property type="entry name" value="Spore Coat Polysaccharide Biosynthesis Protein SpsA, Chain A"/>
    <property type="match status" value="1"/>
</dbReference>
<reference evidence="2 3" key="1">
    <citation type="submission" date="2015-10" db="EMBL/GenBank/DDBJ databases">
        <title>Draft Genome Sequence of Chlorobium limicola strain Frasassi Growing under Artificial Lighting in the Frasassi Cave System.</title>
        <authorList>
            <person name="Mansor M."/>
            <person name="Macalady J."/>
        </authorList>
    </citation>
    <scope>NUCLEOTIDE SEQUENCE [LARGE SCALE GENOMIC DNA]</scope>
    <source>
        <strain evidence="2 3">Frasassi</strain>
    </source>
</reference>
<dbReference type="InterPro" id="IPR029044">
    <property type="entry name" value="Nucleotide-diphossugar_trans"/>
</dbReference>
<dbReference type="SUPFAM" id="SSF51161">
    <property type="entry name" value="Trimeric LpxA-like enzymes"/>
    <property type="match status" value="1"/>
</dbReference>
<keyword evidence="3" id="KW-1185">Reference proteome</keyword>
<keyword evidence="1" id="KW-0472">Membrane</keyword>
<dbReference type="InterPro" id="IPR011004">
    <property type="entry name" value="Trimer_LpxA-like_sf"/>
</dbReference>
<evidence type="ECO:0000313" key="2">
    <source>
        <dbReference type="EMBL" id="KUL28616.1"/>
    </source>
</evidence>
<dbReference type="SUPFAM" id="SSF53448">
    <property type="entry name" value="Nucleotide-diphospho-sugar transferases"/>
    <property type="match status" value="1"/>
</dbReference>